<comment type="similarity">
    <text evidence="1">Belongs to the ComF/GntX family.</text>
</comment>
<organism evidence="4 5">
    <name type="scientific">Microbacterium stercoris</name>
    <dbReference type="NCBI Taxonomy" id="2820289"/>
    <lineage>
        <taxon>Bacteria</taxon>
        <taxon>Bacillati</taxon>
        <taxon>Actinomycetota</taxon>
        <taxon>Actinomycetes</taxon>
        <taxon>Micrococcales</taxon>
        <taxon>Microbacteriaceae</taxon>
        <taxon>Microbacterium</taxon>
    </lineage>
</organism>
<evidence type="ECO:0000313" key="4">
    <source>
        <dbReference type="EMBL" id="MBO3662056.1"/>
    </source>
</evidence>
<dbReference type="InterPro" id="IPR029057">
    <property type="entry name" value="PRTase-like"/>
</dbReference>
<reference evidence="4" key="1">
    <citation type="submission" date="2021-03" db="EMBL/GenBank/DDBJ databases">
        <title>Microbacterium sp. nov., a novel actinobacterium isolated from cow dung.</title>
        <authorList>
            <person name="Zhang L."/>
        </authorList>
    </citation>
    <scope>NUCLEOTIDE SEQUENCE</scope>
    <source>
        <strain evidence="4">NEAU-LLB</strain>
    </source>
</reference>
<dbReference type="Proteomes" id="UP000680132">
    <property type="component" value="Unassembled WGS sequence"/>
</dbReference>
<evidence type="ECO:0000313" key="5">
    <source>
        <dbReference type="Proteomes" id="UP000680132"/>
    </source>
</evidence>
<evidence type="ECO:0000256" key="2">
    <source>
        <dbReference type="SAM" id="SignalP"/>
    </source>
</evidence>
<dbReference type="PANTHER" id="PTHR47505:SF1">
    <property type="entry name" value="DNA UTILIZATION PROTEIN YHGH"/>
    <property type="match status" value="1"/>
</dbReference>
<keyword evidence="5" id="KW-1185">Reference proteome</keyword>
<keyword evidence="2" id="KW-0732">Signal</keyword>
<dbReference type="Pfam" id="PF00156">
    <property type="entry name" value="Pribosyltran"/>
    <property type="match status" value="1"/>
</dbReference>
<dbReference type="InterPro" id="IPR000836">
    <property type="entry name" value="PRTase_dom"/>
</dbReference>
<dbReference type="Gene3D" id="3.40.50.2020">
    <property type="match status" value="1"/>
</dbReference>
<dbReference type="SUPFAM" id="SSF53271">
    <property type="entry name" value="PRTase-like"/>
    <property type="match status" value="1"/>
</dbReference>
<sequence length="215" mass="22220">MRRAAAQALALLLPVACGGCGLHGAALCDSCRAALTPAVARHDVAGMAVWSGLSFTGPRARVVRALKERGRTDLARALAPALRAALRAGVTGSARRIVVVPVPTSREAMRRRGYRVPELVARRAGVRGARLLAASRTTGDQRALGREARARNAAGSLRALRAAAGLDVVIVDDVLTTGATLAEARRALEAAGARVVGAAVVAYTPLRSENGRSPV</sequence>
<dbReference type="PANTHER" id="PTHR47505">
    <property type="entry name" value="DNA UTILIZATION PROTEIN YHGH"/>
    <property type="match status" value="1"/>
</dbReference>
<evidence type="ECO:0000256" key="1">
    <source>
        <dbReference type="ARBA" id="ARBA00008007"/>
    </source>
</evidence>
<dbReference type="AlphaFoldDB" id="A0A939TPG3"/>
<feature type="chain" id="PRO_5039459723" evidence="2">
    <location>
        <begin position="19"/>
        <end position="215"/>
    </location>
</feature>
<gene>
    <name evidence="4" type="ORF">J5V96_00865</name>
</gene>
<accession>A0A939TPG3</accession>
<comment type="caution">
    <text evidence="4">The sequence shown here is derived from an EMBL/GenBank/DDBJ whole genome shotgun (WGS) entry which is preliminary data.</text>
</comment>
<proteinExistence type="inferred from homology"/>
<protein>
    <submittedName>
        <fullName evidence="4">ComF family protein</fullName>
    </submittedName>
</protein>
<name>A0A939TPG3_9MICO</name>
<feature type="signal peptide" evidence="2">
    <location>
        <begin position="1"/>
        <end position="18"/>
    </location>
</feature>
<feature type="domain" description="Phosphoribosyltransferase" evidence="3">
    <location>
        <begin position="111"/>
        <end position="205"/>
    </location>
</feature>
<dbReference type="EMBL" id="JAGFOA010000001">
    <property type="protein sequence ID" value="MBO3662056.1"/>
    <property type="molecule type" value="Genomic_DNA"/>
</dbReference>
<dbReference type="InterPro" id="IPR051910">
    <property type="entry name" value="ComF/GntX_DNA_util-trans"/>
</dbReference>
<evidence type="ECO:0000259" key="3">
    <source>
        <dbReference type="Pfam" id="PF00156"/>
    </source>
</evidence>